<keyword evidence="1" id="KW-0472">Membrane</keyword>
<keyword evidence="1" id="KW-0812">Transmembrane</keyword>
<dbReference type="PANTHER" id="PTHR36442:SF1">
    <property type="entry name" value="CYCLIC-DI-AMP PHOSPHODIESTERASE PGPH"/>
    <property type="match status" value="1"/>
</dbReference>
<dbReference type="Gene3D" id="1.10.3210.10">
    <property type="entry name" value="Hypothetical protein af1432"/>
    <property type="match status" value="1"/>
</dbReference>
<gene>
    <name evidence="3" type="ORF">SAMN05421767_10156</name>
</gene>
<dbReference type="Proteomes" id="UP000198556">
    <property type="component" value="Unassembled WGS sequence"/>
</dbReference>
<dbReference type="RefSeq" id="WP_089745454.1">
    <property type="nucleotide sequence ID" value="NZ_FOGF01000001.1"/>
</dbReference>
<dbReference type="AlphaFoldDB" id="A0A1H9GV60"/>
<dbReference type="CDD" id="cd00077">
    <property type="entry name" value="HDc"/>
    <property type="match status" value="1"/>
</dbReference>
<feature type="transmembrane region" description="Helical" evidence="1">
    <location>
        <begin position="404"/>
        <end position="426"/>
    </location>
</feature>
<proteinExistence type="predicted"/>
<dbReference type="InterPro" id="IPR006674">
    <property type="entry name" value="HD_domain"/>
</dbReference>
<dbReference type="Pfam" id="PF07697">
    <property type="entry name" value="7TMR-HDED"/>
    <property type="match status" value="1"/>
</dbReference>
<dbReference type="InterPro" id="IPR003607">
    <property type="entry name" value="HD/PDEase_dom"/>
</dbReference>
<feature type="domain" description="HD/PDEase" evidence="2">
    <location>
        <begin position="519"/>
        <end position="675"/>
    </location>
</feature>
<feature type="transmembrane region" description="Helical" evidence="1">
    <location>
        <begin position="438"/>
        <end position="458"/>
    </location>
</feature>
<dbReference type="InterPro" id="IPR052722">
    <property type="entry name" value="PgpH_phosphodiesterase"/>
</dbReference>
<feature type="transmembrane region" description="Helical" evidence="1">
    <location>
        <begin position="12"/>
        <end position="33"/>
    </location>
</feature>
<dbReference type="NCBIfam" id="TIGR00277">
    <property type="entry name" value="HDIG"/>
    <property type="match status" value="1"/>
</dbReference>
<evidence type="ECO:0000256" key="1">
    <source>
        <dbReference type="SAM" id="Phobius"/>
    </source>
</evidence>
<protein>
    <recommendedName>
        <fullName evidence="2">HD/PDEase domain-containing protein</fullName>
    </recommendedName>
</protein>
<evidence type="ECO:0000259" key="2">
    <source>
        <dbReference type="SMART" id="SM00471"/>
    </source>
</evidence>
<sequence>MKQKLRYVQRKLGTFYLPILLALFVVISVLISWTSIRPKQYSFQLNEVAQETIRATRTVEDTEQTKINKQVASDSVVDIYHYDSEIVNQQLDYITNFFSAIRVVAGKSSADIGMALGKVSSDDSTTSKNYVATMEDRVQFFRKSLDETNKNIKDYAVFIPDWAISAVLSANDTQLTNYETVLHQIVQEEMSTSIKESNLTEVTEEADKRLFYYNFTDKERELLEELLNNAIISNNVLDTQATERAKEAAADAVNPVKILQGQVIVQKGQVINTTDIKQLELLGMMNSTPSYHVLLGYIALLAIVVIVLAKNYYRELKKCTTEDQKETVATQTTAFVFFFIISLIGLVVIQLIQARGTDEVGLLFPVGAITYLVYRATHKMRYALGTLTFLPIFALFIYQTESNLLQVIIVFSFYLLVGMIGFVLALQADKRELSMKHFLSVVIIHVLAISPLVLYSNYEIYSKPVVLMLIFSVINAIETVLIPVIVEPYVEYLFEDSSVLLLTELSNPNQELLKQLITIAPGTYHHSLMVANISANCVEAVGGDSLLARVASYYHDIGKIEHPLFFIENLPAGMESPHKLLTPYESKEIIFGHVTKGVKILEQHGLPQPIIDVCAQHHGTTLMKYFYAEALKSDPDAKEEDFRYPGPKPQTKEAAIINLVDSAEAATRAMKEPTLEKVEKLVHGLVMSRVEDEQYIECNLTIQELKIVEKNIVTSLNGTFHSRIEYPTINKKGSK</sequence>
<dbReference type="SUPFAM" id="SSF109604">
    <property type="entry name" value="HD-domain/PDEase-like"/>
    <property type="match status" value="1"/>
</dbReference>
<keyword evidence="4" id="KW-1185">Reference proteome</keyword>
<dbReference type="Pfam" id="PF01966">
    <property type="entry name" value="HD"/>
    <property type="match status" value="1"/>
</dbReference>
<feature type="transmembrane region" description="Helical" evidence="1">
    <location>
        <begin position="294"/>
        <end position="313"/>
    </location>
</feature>
<dbReference type="EMBL" id="FOGF01000001">
    <property type="protein sequence ID" value="SEQ53873.1"/>
    <property type="molecule type" value="Genomic_DNA"/>
</dbReference>
<dbReference type="OrthoDB" id="9806952at2"/>
<feature type="transmembrane region" description="Helical" evidence="1">
    <location>
        <begin position="382"/>
        <end position="398"/>
    </location>
</feature>
<reference evidence="3 4" key="1">
    <citation type="submission" date="2016-10" db="EMBL/GenBank/DDBJ databases">
        <authorList>
            <person name="de Groot N.N."/>
        </authorList>
    </citation>
    <scope>NUCLEOTIDE SEQUENCE [LARGE SCALE GENOMIC DNA]</scope>
    <source>
        <strain evidence="3 4">DSM 15827</strain>
    </source>
</reference>
<evidence type="ECO:0000313" key="3">
    <source>
        <dbReference type="EMBL" id="SEQ53873.1"/>
    </source>
</evidence>
<dbReference type="PANTHER" id="PTHR36442">
    <property type="entry name" value="CYCLIC-DI-AMP PHOSPHODIESTERASE PGPH"/>
    <property type="match status" value="1"/>
</dbReference>
<dbReference type="SMART" id="SM00471">
    <property type="entry name" value="HDc"/>
    <property type="match status" value="1"/>
</dbReference>
<dbReference type="STRING" id="137733.SAMN05421767_10156"/>
<organism evidence="3 4">
    <name type="scientific">Granulicatella balaenopterae</name>
    <dbReference type="NCBI Taxonomy" id="137733"/>
    <lineage>
        <taxon>Bacteria</taxon>
        <taxon>Bacillati</taxon>
        <taxon>Bacillota</taxon>
        <taxon>Bacilli</taxon>
        <taxon>Lactobacillales</taxon>
        <taxon>Carnobacteriaceae</taxon>
        <taxon>Granulicatella</taxon>
    </lineage>
</organism>
<name>A0A1H9GV60_9LACT</name>
<evidence type="ECO:0000313" key="4">
    <source>
        <dbReference type="Proteomes" id="UP000198556"/>
    </source>
</evidence>
<feature type="transmembrane region" description="Helical" evidence="1">
    <location>
        <begin position="464"/>
        <end position="486"/>
    </location>
</feature>
<accession>A0A1H9GV60</accession>
<keyword evidence="1" id="KW-1133">Transmembrane helix</keyword>
<dbReference type="InterPro" id="IPR006675">
    <property type="entry name" value="HDIG_dom"/>
</dbReference>
<dbReference type="InterPro" id="IPR011624">
    <property type="entry name" value="Metal-dep_PHydrolase_7TM_extra"/>
</dbReference>
<feature type="transmembrane region" description="Helical" evidence="1">
    <location>
        <begin position="334"/>
        <end position="354"/>
    </location>
</feature>